<dbReference type="OrthoDB" id="294295at2759"/>
<keyword evidence="2" id="KW-0521">NADP</keyword>
<reference evidence="5" key="1">
    <citation type="journal article" date="2020" name="Stud. Mycol.">
        <title>101 Dothideomycetes genomes: a test case for predicting lifestyles and emergence of pathogens.</title>
        <authorList>
            <person name="Haridas S."/>
            <person name="Albert R."/>
            <person name="Binder M."/>
            <person name="Bloem J."/>
            <person name="Labutti K."/>
            <person name="Salamov A."/>
            <person name="Andreopoulos B."/>
            <person name="Baker S."/>
            <person name="Barry K."/>
            <person name="Bills G."/>
            <person name="Bluhm B."/>
            <person name="Cannon C."/>
            <person name="Castanera R."/>
            <person name="Culley D."/>
            <person name="Daum C."/>
            <person name="Ezra D."/>
            <person name="Gonzalez J."/>
            <person name="Henrissat B."/>
            <person name="Kuo A."/>
            <person name="Liang C."/>
            <person name="Lipzen A."/>
            <person name="Lutzoni F."/>
            <person name="Magnuson J."/>
            <person name="Mondo S."/>
            <person name="Nolan M."/>
            <person name="Ohm R."/>
            <person name="Pangilinan J."/>
            <person name="Park H.-J."/>
            <person name="Ramirez L."/>
            <person name="Alfaro M."/>
            <person name="Sun H."/>
            <person name="Tritt A."/>
            <person name="Yoshinaga Y."/>
            <person name="Zwiers L.-H."/>
            <person name="Turgeon B."/>
            <person name="Goodwin S."/>
            <person name="Spatafora J."/>
            <person name="Crous P."/>
            <person name="Grigoriev I."/>
        </authorList>
    </citation>
    <scope>NUCLEOTIDE SEQUENCE</scope>
    <source>
        <strain evidence="5">CBS 122367</strain>
    </source>
</reference>
<protein>
    <submittedName>
        <fullName evidence="5">NAD(P)-binding protein</fullName>
    </submittedName>
</protein>
<proteinExistence type="inferred from homology"/>
<dbReference type="AlphaFoldDB" id="A0A6G1IMD3"/>
<evidence type="ECO:0000256" key="3">
    <source>
        <dbReference type="ARBA" id="ARBA00023002"/>
    </source>
</evidence>
<comment type="similarity">
    <text evidence="1">Belongs to the short-chain dehydrogenases/reductases (SDR) family.</text>
</comment>
<gene>
    <name evidence="5" type="ORF">K458DRAFT_422344</name>
</gene>
<accession>A0A6G1IMD3</accession>
<dbReference type="Proteomes" id="UP000799291">
    <property type="component" value="Unassembled WGS sequence"/>
</dbReference>
<dbReference type="Gene3D" id="3.40.50.720">
    <property type="entry name" value="NAD(P)-binding Rossmann-like Domain"/>
    <property type="match status" value="1"/>
</dbReference>
<sequence>MAHPNRLHNTSLLIFGGTSGIGLGIASMALSNGAYVTISGSTPAKVAAKVAELQSLYPTLPPEHVRGYACDLADTENLEDNLREVFEKVTEGGERKVDHVAFTAGDAVKLPKLAEVRVEDVLAGFKVRLLSAVMIGKLLSTGRYMPASPRSSLTLTSGTNTLKPLPGWAVGAAWGAAIEGLGRGLAVDMKPIRVNVVAPGAIDTPLLQKFKAGVGEEVEKRFREEGSLMGVWGSVQDEAEAYGWFMRDWFVTGALAESNGGRMLV</sequence>
<evidence type="ECO:0000256" key="1">
    <source>
        <dbReference type="ARBA" id="ARBA00006484"/>
    </source>
</evidence>
<evidence type="ECO:0000256" key="2">
    <source>
        <dbReference type="ARBA" id="ARBA00022857"/>
    </source>
</evidence>
<dbReference type="InterPro" id="IPR036291">
    <property type="entry name" value="NAD(P)-bd_dom_sf"/>
</dbReference>
<evidence type="ECO:0000313" key="5">
    <source>
        <dbReference type="EMBL" id="KAF2679305.1"/>
    </source>
</evidence>
<dbReference type="PANTHER" id="PTHR43477:SF1">
    <property type="entry name" value="DIHYDROANTICAPSIN 7-DEHYDROGENASE"/>
    <property type="match status" value="1"/>
</dbReference>
<dbReference type="InterPro" id="IPR057571">
    <property type="entry name" value="SDR_PhqE-like"/>
</dbReference>
<keyword evidence="4" id="KW-0812">Transmembrane</keyword>
<organism evidence="5 6">
    <name type="scientific">Lentithecium fluviatile CBS 122367</name>
    <dbReference type="NCBI Taxonomy" id="1168545"/>
    <lineage>
        <taxon>Eukaryota</taxon>
        <taxon>Fungi</taxon>
        <taxon>Dikarya</taxon>
        <taxon>Ascomycota</taxon>
        <taxon>Pezizomycotina</taxon>
        <taxon>Dothideomycetes</taxon>
        <taxon>Pleosporomycetidae</taxon>
        <taxon>Pleosporales</taxon>
        <taxon>Massarineae</taxon>
        <taxon>Lentitheciaceae</taxon>
        <taxon>Lentithecium</taxon>
    </lineage>
</organism>
<dbReference type="GO" id="GO:0016491">
    <property type="term" value="F:oxidoreductase activity"/>
    <property type="evidence" value="ECO:0007669"/>
    <property type="project" value="UniProtKB-KW"/>
</dbReference>
<dbReference type="PANTHER" id="PTHR43477">
    <property type="entry name" value="DIHYDROANTICAPSIN 7-DEHYDROGENASE"/>
    <property type="match status" value="1"/>
</dbReference>
<keyword evidence="4" id="KW-1133">Transmembrane helix</keyword>
<dbReference type="CDD" id="cd05233">
    <property type="entry name" value="SDR_c"/>
    <property type="match status" value="1"/>
</dbReference>
<dbReference type="SUPFAM" id="SSF51735">
    <property type="entry name" value="NAD(P)-binding Rossmann-fold domains"/>
    <property type="match status" value="1"/>
</dbReference>
<feature type="transmembrane region" description="Helical" evidence="4">
    <location>
        <begin position="12"/>
        <end position="35"/>
    </location>
</feature>
<name>A0A6G1IMD3_9PLEO</name>
<dbReference type="InterPro" id="IPR002347">
    <property type="entry name" value="SDR_fam"/>
</dbReference>
<keyword evidence="6" id="KW-1185">Reference proteome</keyword>
<keyword evidence="4" id="KW-0472">Membrane</keyword>
<evidence type="ECO:0000256" key="4">
    <source>
        <dbReference type="SAM" id="Phobius"/>
    </source>
</evidence>
<dbReference type="EMBL" id="MU005604">
    <property type="protein sequence ID" value="KAF2679305.1"/>
    <property type="molecule type" value="Genomic_DNA"/>
</dbReference>
<dbReference type="Pfam" id="PF23441">
    <property type="entry name" value="SDR"/>
    <property type="match status" value="1"/>
</dbReference>
<dbReference type="PRINTS" id="PR00081">
    <property type="entry name" value="GDHRDH"/>
</dbReference>
<dbReference type="InterPro" id="IPR051122">
    <property type="entry name" value="SDR_DHRS6-like"/>
</dbReference>
<evidence type="ECO:0000313" key="6">
    <source>
        <dbReference type="Proteomes" id="UP000799291"/>
    </source>
</evidence>
<keyword evidence="3" id="KW-0560">Oxidoreductase</keyword>